<dbReference type="EMBL" id="VDMD01000024">
    <property type="protein sequence ID" value="TRM60015.1"/>
    <property type="molecule type" value="Genomic_DNA"/>
</dbReference>
<reference evidence="2 3" key="1">
    <citation type="journal article" date="2019" name="New Phytol.">
        <title>Comparative genomics reveals unique wood-decay strategies and fruiting body development in the Schizophyllaceae.</title>
        <authorList>
            <person name="Almasi E."/>
            <person name="Sahu N."/>
            <person name="Krizsan K."/>
            <person name="Balint B."/>
            <person name="Kovacs G.M."/>
            <person name="Kiss B."/>
            <person name="Cseklye J."/>
            <person name="Drula E."/>
            <person name="Henrissat B."/>
            <person name="Nagy I."/>
            <person name="Chovatia M."/>
            <person name="Adam C."/>
            <person name="LaButti K."/>
            <person name="Lipzen A."/>
            <person name="Riley R."/>
            <person name="Grigoriev I.V."/>
            <person name="Nagy L.G."/>
        </authorList>
    </citation>
    <scope>NUCLEOTIDE SEQUENCE [LARGE SCALE GENOMIC DNA]</scope>
    <source>
        <strain evidence="2 3">NL-1724</strain>
    </source>
</reference>
<accession>A0A550C5E7</accession>
<dbReference type="OrthoDB" id="3049502at2759"/>
<comment type="caution">
    <text evidence="2">The sequence shown here is derived from an EMBL/GenBank/DDBJ whole genome shotgun (WGS) entry which is preliminary data.</text>
</comment>
<feature type="region of interest" description="Disordered" evidence="1">
    <location>
        <begin position="1"/>
        <end position="23"/>
    </location>
</feature>
<name>A0A550C5E7_9AGAR</name>
<evidence type="ECO:0000313" key="2">
    <source>
        <dbReference type="EMBL" id="TRM60015.1"/>
    </source>
</evidence>
<gene>
    <name evidence="2" type="ORF">BD626DRAFT_632798</name>
</gene>
<keyword evidence="3" id="KW-1185">Reference proteome</keyword>
<evidence type="ECO:0000313" key="3">
    <source>
        <dbReference type="Proteomes" id="UP000320762"/>
    </source>
</evidence>
<proteinExistence type="predicted"/>
<dbReference type="Proteomes" id="UP000320762">
    <property type="component" value="Unassembled WGS sequence"/>
</dbReference>
<organism evidence="2 3">
    <name type="scientific">Schizophyllum amplum</name>
    <dbReference type="NCBI Taxonomy" id="97359"/>
    <lineage>
        <taxon>Eukaryota</taxon>
        <taxon>Fungi</taxon>
        <taxon>Dikarya</taxon>
        <taxon>Basidiomycota</taxon>
        <taxon>Agaricomycotina</taxon>
        <taxon>Agaricomycetes</taxon>
        <taxon>Agaricomycetidae</taxon>
        <taxon>Agaricales</taxon>
        <taxon>Schizophyllaceae</taxon>
        <taxon>Schizophyllum</taxon>
    </lineage>
</organism>
<protein>
    <submittedName>
        <fullName evidence="2">Uncharacterized protein</fullName>
    </submittedName>
</protein>
<evidence type="ECO:0000256" key="1">
    <source>
        <dbReference type="SAM" id="MobiDB-lite"/>
    </source>
</evidence>
<sequence length="204" mass="23747">MATPAVDLPVKAQPGSSSMSANRREAALQRYAQRYHLYDGRLLLRKTPALIEEIKKHPSRHNQRNPDKEKVYLKDRKGLLGESEDNLLFYMFLHFYLIDLRAQRVVARSVAGTFWRWSEFSRDDIPIHDMPSMTADLKVANIPREIDKHLQYREHWARQPIYEMGSSASDQALNAMRQKVLDNIKDLTPREYEGTALVWPADKV</sequence>
<dbReference type="AlphaFoldDB" id="A0A550C5E7"/>